<evidence type="ECO:0000259" key="11">
    <source>
        <dbReference type="PROSITE" id="PS50178"/>
    </source>
</evidence>
<dbReference type="Proteomes" id="UP000694426">
    <property type="component" value="Unplaced"/>
</dbReference>
<dbReference type="GO" id="GO:0006886">
    <property type="term" value="P:intracellular protein transport"/>
    <property type="evidence" value="ECO:0007669"/>
    <property type="project" value="InterPro"/>
</dbReference>
<keyword evidence="6" id="KW-0770">Synapse</keyword>
<evidence type="ECO:0000313" key="13">
    <source>
        <dbReference type="Proteomes" id="UP000694426"/>
    </source>
</evidence>
<dbReference type="FunFam" id="2.60.40.150:FF:000023">
    <property type="entry name" value="Double C2-like domain-containing protein"/>
    <property type="match status" value="1"/>
</dbReference>
<comment type="subcellular location">
    <subcellularLocation>
        <location evidence="7">Synapse</location>
    </subcellularLocation>
</comment>
<dbReference type="GeneTree" id="ENSGT00940000157468"/>
<dbReference type="SMART" id="SM00239">
    <property type="entry name" value="C2"/>
    <property type="match status" value="2"/>
</dbReference>
<dbReference type="InterPro" id="IPR001565">
    <property type="entry name" value="Synaptotagmin"/>
</dbReference>
<dbReference type="Pfam" id="PF00168">
    <property type="entry name" value="C2"/>
    <property type="match status" value="2"/>
</dbReference>
<evidence type="ECO:0000256" key="4">
    <source>
        <dbReference type="ARBA" id="ARBA00022833"/>
    </source>
</evidence>
<dbReference type="InterPro" id="IPR000008">
    <property type="entry name" value="C2_dom"/>
</dbReference>
<evidence type="ECO:0000259" key="10">
    <source>
        <dbReference type="PROSITE" id="PS50004"/>
    </source>
</evidence>
<feature type="domain" description="C2" evidence="10">
    <location>
        <begin position="300"/>
        <end position="422"/>
    </location>
</feature>
<dbReference type="InterPro" id="IPR047022">
    <property type="entry name" value="Rabphilin_Doc2_C2A"/>
</dbReference>
<evidence type="ECO:0000256" key="9">
    <source>
        <dbReference type="SAM" id="MobiDB-lite"/>
    </source>
</evidence>
<dbReference type="PRINTS" id="PR00399">
    <property type="entry name" value="SYNAPTOTAGMN"/>
</dbReference>
<dbReference type="PANTHER" id="PTHR45729:SF3">
    <property type="entry name" value="RABPHILIN-3A"/>
    <property type="match status" value="1"/>
</dbReference>
<protein>
    <submittedName>
        <fullName evidence="12">Rabphilin 3A</fullName>
    </submittedName>
</protein>
<reference evidence="12" key="2">
    <citation type="submission" date="2025-09" db="UniProtKB">
        <authorList>
            <consortium name="Ensembl"/>
        </authorList>
    </citation>
    <scope>IDENTIFICATION</scope>
</reference>
<proteinExistence type="predicted"/>
<keyword evidence="2" id="KW-0677">Repeat</keyword>
<dbReference type="SUPFAM" id="SSF57903">
    <property type="entry name" value="FYVE/PHD zinc finger"/>
    <property type="match status" value="1"/>
</dbReference>
<dbReference type="CDD" id="cd04035">
    <property type="entry name" value="C2A_Rabphilin_Doc2"/>
    <property type="match status" value="1"/>
</dbReference>
<dbReference type="PROSITE" id="PS50178">
    <property type="entry name" value="ZF_FYVE"/>
    <property type="match status" value="1"/>
</dbReference>
<evidence type="ECO:0000256" key="7">
    <source>
        <dbReference type="ARBA" id="ARBA00034103"/>
    </source>
</evidence>
<evidence type="ECO:0000256" key="5">
    <source>
        <dbReference type="ARBA" id="ARBA00022837"/>
    </source>
</evidence>
<dbReference type="FunFam" id="2.60.40.150:FF:000032">
    <property type="entry name" value="Double c2-like domain-containing"/>
    <property type="match status" value="1"/>
</dbReference>
<dbReference type="GO" id="GO:0043005">
    <property type="term" value="C:neuron projection"/>
    <property type="evidence" value="ECO:0007669"/>
    <property type="project" value="TreeGrafter"/>
</dbReference>
<keyword evidence="1" id="KW-0479">Metal-binding</keyword>
<feature type="compositionally biased region" description="Low complexity" evidence="9">
    <location>
        <begin position="111"/>
        <end position="120"/>
    </location>
</feature>
<feature type="region of interest" description="Disordered" evidence="9">
    <location>
        <begin position="107"/>
        <end position="144"/>
    </location>
</feature>
<dbReference type="InterPro" id="IPR041282">
    <property type="entry name" value="FYVE_2"/>
</dbReference>
<dbReference type="InterPro" id="IPR017455">
    <property type="entry name" value="Znf_FYVE-rel"/>
</dbReference>
<dbReference type="GO" id="GO:0017158">
    <property type="term" value="P:regulation of calcium ion-dependent exocytosis"/>
    <property type="evidence" value="ECO:0007669"/>
    <property type="project" value="TreeGrafter"/>
</dbReference>
<evidence type="ECO:0000313" key="12">
    <source>
        <dbReference type="Ensembl" id="ENSABRP00000025454.1"/>
    </source>
</evidence>
<dbReference type="PRINTS" id="PR00360">
    <property type="entry name" value="C2DOMAIN"/>
</dbReference>
<dbReference type="InterPro" id="IPR013083">
    <property type="entry name" value="Znf_RING/FYVE/PHD"/>
</dbReference>
<feature type="region of interest" description="Disordered" evidence="9">
    <location>
        <begin position="168"/>
        <end position="298"/>
    </location>
</feature>
<dbReference type="GO" id="GO:0006887">
    <property type="term" value="P:exocytosis"/>
    <property type="evidence" value="ECO:0007669"/>
    <property type="project" value="TreeGrafter"/>
</dbReference>
<accession>A0A8B9CV29</accession>
<dbReference type="Gene3D" id="2.60.40.150">
    <property type="entry name" value="C2 domain"/>
    <property type="match status" value="2"/>
</dbReference>
<keyword evidence="13" id="KW-1185">Reference proteome</keyword>
<feature type="compositionally biased region" description="Acidic residues" evidence="9">
    <location>
        <begin position="283"/>
        <end position="297"/>
    </location>
</feature>
<evidence type="ECO:0000256" key="1">
    <source>
        <dbReference type="ARBA" id="ARBA00022723"/>
    </source>
</evidence>
<organism evidence="12 13">
    <name type="scientific">Anser brachyrhynchus</name>
    <name type="common">Pink-footed goose</name>
    <dbReference type="NCBI Taxonomy" id="132585"/>
    <lineage>
        <taxon>Eukaryota</taxon>
        <taxon>Metazoa</taxon>
        <taxon>Chordata</taxon>
        <taxon>Craniata</taxon>
        <taxon>Vertebrata</taxon>
        <taxon>Euteleostomi</taxon>
        <taxon>Archelosauria</taxon>
        <taxon>Archosauria</taxon>
        <taxon>Dinosauria</taxon>
        <taxon>Saurischia</taxon>
        <taxon>Theropoda</taxon>
        <taxon>Coelurosauria</taxon>
        <taxon>Aves</taxon>
        <taxon>Neognathae</taxon>
        <taxon>Galloanserae</taxon>
        <taxon>Anseriformes</taxon>
        <taxon>Anatidae</taxon>
        <taxon>Anserinae</taxon>
        <taxon>Anser</taxon>
    </lineage>
</organism>
<feature type="domain" description="C2" evidence="10">
    <location>
        <begin position="457"/>
        <end position="590"/>
    </location>
</feature>
<evidence type="ECO:0000256" key="6">
    <source>
        <dbReference type="ARBA" id="ARBA00023018"/>
    </source>
</evidence>
<dbReference type="PANTHER" id="PTHR45729">
    <property type="entry name" value="RABPHILIN, ISOFORM A"/>
    <property type="match status" value="1"/>
</dbReference>
<dbReference type="InterPro" id="IPR043566">
    <property type="entry name" value="Rabphilin/DOC2/Noc2"/>
</dbReference>
<evidence type="ECO:0000256" key="8">
    <source>
        <dbReference type="PROSITE-ProRule" id="PRU00091"/>
    </source>
</evidence>
<dbReference type="SUPFAM" id="SSF49562">
    <property type="entry name" value="C2 domain (Calcium/lipid-binding domain, CaLB)"/>
    <property type="match status" value="2"/>
</dbReference>
<dbReference type="InterPro" id="IPR011011">
    <property type="entry name" value="Znf_FYVE_PHD"/>
</dbReference>
<dbReference type="GO" id="GO:0008270">
    <property type="term" value="F:zinc ion binding"/>
    <property type="evidence" value="ECO:0007669"/>
    <property type="project" value="UniProtKB-KW"/>
</dbReference>
<dbReference type="GO" id="GO:0061669">
    <property type="term" value="P:spontaneous neurotransmitter secretion"/>
    <property type="evidence" value="ECO:0007669"/>
    <property type="project" value="TreeGrafter"/>
</dbReference>
<dbReference type="Ensembl" id="ENSABRT00000035658.1">
    <property type="protein sequence ID" value="ENSABRP00000025454.1"/>
    <property type="gene ID" value="ENSABRG00000021204.1"/>
</dbReference>
<feature type="compositionally biased region" description="Pro residues" evidence="9">
    <location>
        <begin position="121"/>
        <end position="135"/>
    </location>
</feature>
<keyword evidence="4" id="KW-0862">Zinc</keyword>
<name>A0A8B9CV29_9AVES</name>
<dbReference type="InterPro" id="IPR035892">
    <property type="entry name" value="C2_domain_sf"/>
</dbReference>
<feature type="compositionally biased region" description="Pro residues" evidence="9">
    <location>
        <begin position="193"/>
        <end position="206"/>
    </location>
</feature>
<dbReference type="GO" id="GO:0098850">
    <property type="term" value="C:extrinsic component of synaptic vesicle membrane"/>
    <property type="evidence" value="ECO:0007669"/>
    <property type="project" value="TreeGrafter"/>
</dbReference>
<feature type="domain" description="FYVE-type" evidence="11">
    <location>
        <begin position="31"/>
        <end position="88"/>
    </location>
</feature>
<reference evidence="12" key="1">
    <citation type="submission" date="2025-08" db="UniProtKB">
        <authorList>
            <consortium name="Ensembl"/>
        </authorList>
    </citation>
    <scope>IDENTIFICATION</scope>
</reference>
<dbReference type="CDD" id="cd15762">
    <property type="entry name" value="FYVE_RP3A"/>
    <property type="match status" value="1"/>
</dbReference>
<feature type="compositionally biased region" description="Pro residues" evidence="9">
    <location>
        <begin position="267"/>
        <end position="281"/>
    </location>
</feature>
<dbReference type="AlphaFoldDB" id="A0A8B9CV29"/>
<dbReference type="CDD" id="cd08384">
    <property type="entry name" value="C2B_Rabphilin_Doc2"/>
    <property type="match status" value="1"/>
</dbReference>
<keyword evidence="3 8" id="KW-0863">Zinc-finger</keyword>
<evidence type="ECO:0000256" key="3">
    <source>
        <dbReference type="ARBA" id="ARBA00022771"/>
    </source>
</evidence>
<dbReference type="PROSITE" id="PS50004">
    <property type="entry name" value="C2"/>
    <property type="match status" value="2"/>
</dbReference>
<dbReference type="GO" id="GO:0045211">
    <property type="term" value="C:postsynaptic membrane"/>
    <property type="evidence" value="ECO:0007669"/>
    <property type="project" value="TreeGrafter"/>
</dbReference>
<keyword evidence="5" id="KW-0106">Calcium</keyword>
<dbReference type="Gene3D" id="3.30.40.10">
    <property type="entry name" value="Zinc/RING finger domain, C3HC4 (zinc finger)"/>
    <property type="match status" value="1"/>
</dbReference>
<evidence type="ECO:0000256" key="2">
    <source>
        <dbReference type="ARBA" id="ARBA00022737"/>
    </source>
</evidence>
<dbReference type="InterPro" id="IPR028698">
    <property type="entry name" value="FYVE_RPH3A"/>
</dbReference>
<dbReference type="Pfam" id="PF02318">
    <property type="entry name" value="FYVE_2"/>
    <property type="match status" value="1"/>
</dbReference>
<sequence length="601" mass="66026">PTDFLFPCSVNIKNSVRLMTRLEDMRRSVLGDGVNRCILCGEQLGPRGSACVVCEDCKKNVCTKCGVETTNSRPHPIWLCKICSEQREVWKRSGAWFFKGLPKQVLPQPMPVSKSKVPSAPSEPSPAEPPGPDPKLPARAPSRGRWHCPGRVGAAVLPLLRCSPPEPSGCTRNAGADPASPAGVKRADSLQAPRPPPPPAAAPGPAAPAAGRPGPGAAGRILEAQGKSWGPYKGSGGWHMPGTRAAPREERGGGYAMPPAREERPARPPAAPQPPAPLRQPPPEEEEEDANSYDSDEGTTLGALEFSLLYDQENSALHCTLLRAKGLKPMDSNGLADPYVKLHLLPGASKSNKLRTKTLRNTRNPVWNETLVYHGITDEDMQRKTLRISVCDEDKFGHNEFIGETRVSLKKLKANQKKNFNICLERVIPMKRAGTTGSSRGMALYEEEVDRGGDIEERGKILVSLMYSTQQGGLIVGIVRCVHLAAMDANGYSDPFVKLWLKPDMGKKAKHKTQIKKKTLNPEFNEEFFYDIKHSDLAKKSLDISVWDYDIGKSNDYIGGCQLGITAKGERLKHWYECLKNKDKKIERWHTLQNENHVASD</sequence>
<gene>
    <name evidence="12" type="primary">RPH3A</name>
</gene>